<name>A0A0J6TFC4_9HYPH</name>
<feature type="domain" description="Major facilitator superfamily (MFS) profile" evidence="6">
    <location>
        <begin position="25"/>
        <end position="425"/>
    </location>
</feature>
<feature type="transmembrane region" description="Helical" evidence="5">
    <location>
        <begin position="21"/>
        <end position="47"/>
    </location>
</feature>
<dbReference type="GO" id="GO:0046943">
    <property type="term" value="F:carboxylic acid transmembrane transporter activity"/>
    <property type="evidence" value="ECO:0007669"/>
    <property type="project" value="TreeGrafter"/>
</dbReference>
<feature type="transmembrane region" description="Helical" evidence="5">
    <location>
        <begin position="284"/>
        <end position="305"/>
    </location>
</feature>
<comment type="subcellular location">
    <subcellularLocation>
        <location evidence="1">Membrane</location>
        <topology evidence="1">Multi-pass membrane protein</topology>
    </subcellularLocation>
</comment>
<keyword evidence="2 5" id="KW-0812">Transmembrane</keyword>
<dbReference type="PANTHER" id="PTHR23508:SF10">
    <property type="entry name" value="CARBOXYLIC ACID TRANSPORTER PROTEIN HOMOLOG"/>
    <property type="match status" value="1"/>
</dbReference>
<dbReference type="PROSITE" id="PS00217">
    <property type="entry name" value="SUGAR_TRANSPORT_2"/>
    <property type="match status" value="1"/>
</dbReference>
<comment type="caution">
    <text evidence="7">The sequence shown here is derived from an EMBL/GenBank/DDBJ whole genome shotgun (WGS) entry which is preliminary data.</text>
</comment>
<reference evidence="7 8" key="1">
    <citation type="submission" date="2015-03" db="EMBL/GenBank/DDBJ databases">
        <title>Genome sequencing of Methylobacterium tarhaniae DSM 25844.</title>
        <authorList>
            <person name="Chaudhry V."/>
            <person name="Patil P.B."/>
        </authorList>
    </citation>
    <scope>NUCLEOTIDE SEQUENCE [LARGE SCALE GENOMIC DNA]</scope>
    <source>
        <strain evidence="7 8">DSM 25844</strain>
    </source>
</reference>
<dbReference type="PATRIC" id="fig|1187852.3.peg.1132"/>
<dbReference type="InterPro" id="IPR036259">
    <property type="entry name" value="MFS_trans_sf"/>
</dbReference>
<feature type="transmembrane region" description="Helical" evidence="5">
    <location>
        <begin position="399"/>
        <end position="421"/>
    </location>
</feature>
<evidence type="ECO:0000313" key="7">
    <source>
        <dbReference type="EMBL" id="KMO44619.1"/>
    </source>
</evidence>
<dbReference type="InterPro" id="IPR005829">
    <property type="entry name" value="Sugar_transporter_CS"/>
</dbReference>
<feature type="transmembrane region" description="Helical" evidence="5">
    <location>
        <begin position="119"/>
        <end position="137"/>
    </location>
</feature>
<feature type="transmembrane region" description="Helical" evidence="5">
    <location>
        <begin position="177"/>
        <end position="198"/>
    </location>
</feature>
<feature type="transmembrane region" description="Helical" evidence="5">
    <location>
        <begin position="247"/>
        <end position="264"/>
    </location>
</feature>
<evidence type="ECO:0000256" key="2">
    <source>
        <dbReference type="ARBA" id="ARBA00022692"/>
    </source>
</evidence>
<dbReference type="PROSITE" id="PS00216">
    <property type="entry name" value="SUGAR_TRANSPORT_1"/>
    <property type="match status" value="1"/>
</dbReference>
<evidence type="ECO:0000256" key="3">
    <source>
        <dbReference type="ARBA" id="ARBA00022989"/>
    </source>
</evidence>
<dbReference type="PROSITE" id="PS50850">
    <property type="entry name" value="MFS"/>
    <property type="match status" value="1"/>
</dbReference>
<dbReference type="InterPro" id="IPR020846">
    <property type="entry name" value="MFS_dom"/>
</dbReference>
<evidence type="ECO:0000256" key="4">
    <source>
        <dbReference type="ARBA" id="ARBA00023136"/>
    </source>
</evidence>
<dbReference type="InterPro" id="IPR011701">
    <property type="entry name" value="MFS"/>
</dbReference>
<dbReference type="CDD" id="cd17371">
    <property type="entry name" value="MFS_MucK"/>
    <property type="match status" value="1"/>
</dbReference>
<feature type="transmembrane region" description="Helical" evidence="5">
    <location>
        <begin position="312"/>
        <end position="331"/>
    </location>
</feature>
<dbReference type="Gene3D" id="1.20.1250.20">
    <property type="entry name" value="MFS general substrate transporter like domains"/>
    <property type="match status" value="1"/>
</dbReference>
<feature type="transmembrane region" description="Helical" evidence="5">
    <location>
        <begin position="337"/>
        <end position="354"/>
    </location>
</feature>
<dbReference type="AlphaFoldDB" id="A0A0J6TFC4"/>
<evidence type="ECO:0000256" key="5">
    <source>
        <dbReference type="SAM" id="Phobius"/>
    </source>
</evidence>
<dbReference type="SUPFAM" id="SSF103473">
    <property type="entry name" value="MFS general substrate transporter"/>
    <property type="match status" value="1"/>
</dbReference>
<dbReference type="Proteomes" id="UP000036449">
    <property type="component" value="Unassembled WGS sequence"/>
</dbReference>
<proteinExistence type="predicted"/>
<gene>
    <name evidence="7" type="ORF">VQ03_02355</name>
</gene>
<evidence type="ECO:0000313" key="8">
    <source>
        <dbReference type="Proteomes" id="UP000036449"/>
    </source>
</evidence>
<dbReference type="Pfam" id="PF07690">
    <property type="entry name" value="MFS_1"/>
    <property type="match status" value="1"/>
</dbReference>
<dbReference type="EMBL" id="LABZ01000013">
    <property type="protein sequence ID" value="KMO44619.1"/>
    <property type="molecule type" value="Genomic_DNA"/>
</dbReference>
<dbReference type="GO" id="GO:0005886">
    <property type="term" value="C:plasma membrane"/>
    <property type="evidence" value="ECO:0007669"/>
    <property type="project" value="TreeGrafter"/>
</dbReference>
<feature type="transmembrane region" description="Helical" evidence="5">
    <location>
        <begin position="375"/>
        <end position="393"/>
    </location>
</feature>
<keyword evidence="3 5" id="KW-1133">Transmembrane helix</keyword>
<keyword evidence="8" id="KW-1185">Reference proteome</keyword>
<feature type="transmembrane region" description="Helical" evidence="5">
    <location>
        <begin position="59"/>
        <end position="80"/>
    </location>
</feature>
<keyword evidence="4 5" id="KW-0472">Membrane</keyword>
<feature type="transmembrane region" description="Helical" evidence="5">
    <location>
        <begin position="149"/>
        <end position="171"/>
    </location>
</feature>
<feature type="transmembrane region" description="Helical" evidence="5">
    <location>
        <begin position="92"/>
        <end position="113"/>
    </location>
</feature>
<evidence type="ECO:0000259" key="6">
    <source>
        <dbReference type="PROSITE" id="PS50850"/>
    </source>
</evidence>
<protein>
    <recommendedName>
        <fullName evidence="6">Major facilitator superfamily (MFS) profile domain-containing protein</fullName>
    </recommendedName>
</protein>
<organism evidence="7 8">
    <name type="scientific">Methylobacterium tarhaniae</name>
    <dbReference type="NCBI Taxonomy" id="1187852"/>
    <lineage>
        <taxon>Bacteria</taxon>
        <taxon>Pseudomonadati</taxon>
        <taxon>Pseudomonadota</taxon>
        <taxon>Alphaproteobacteria</taxon>
        <taxon>Hyphomicrobiales</taxon>
        <taxon>Methylobacteriaceae</taxon>
        <taxon>Methylobacterium</taxon>
    </lineage>
</organism>
<sequence>MVSSSAATSVGVQGTATQSKTWIYAFIFCFLGLLIDGADLLLLAYALTSIKAEFGLTSVEAGSLGSITLAGMAIGGIYGGWACDRFGRVRTVTWTIVLFSVGTALLGFTHSYLQFGAARFVSSLGLGALYVACNTLMAEYVPTKYRTTVLGTLQAGWSVGYIVAALLAGWLLPTYGWRWLFFVAIIPVVLSIFMRRLVPEPESWVKAKAARQEIARQDRTAAASAPSRPRENAFKAVFGDPRARSMFLFWAATAGMLQFGYYGVNNWLPSYLETEMGMKFGSVTSYLIGSYTAMILGKVIAGVAADRFGRRAVFAFGALGTAIFLPVIVLWHTPGNILWLLVVFGFLYGVPYGVNATYMAESFQARYRGTAVGGAYNLGRLGAALAPIVIGYFASRSSIGLGFLVMGAAYFVCGLIPALFIREKQFDPKTQ</sequence>
<accession>A0A0J6TFC4</accession>
<dbReference type="PANTHER" id="PTHR23508">
    <property type="entry name" value="CARBOXYLIC ACID TRANSPORTER PROTEIN HOMOLOG"/>
    <property type="match status" value="1"/>
</dbReference>
<evidence type="ECO:0000256" key="1">
    <source>
        <dbReference type="ARBA" id="ARBA00004141"/>
    </source>
</evidence>